<dbReference type="HAMAP" id="MF_00775">
    <property type="entry name" value="UPF0311"/>
    <property type="match status" value="1"/>
</dbReference>
<sequence length="180" mass="18934">MKTLFPRTLAGAAAIMAAACPVHAQQAASPPAAPAPVLEFAFEEIVTLAADIPVGRTALGERNIVPITGGTFEGPGEGPGIRGTIIPGGWDWQLRRPDGCTQIKADYMLRTDDGVVINVVNSGVLCRSADGALVPARTTPVFEVPVGKYDWLGKSAFIGTLEPVKLPSGPAVKIRFYRAR</sequence>
<evidence type="ECO:0000256" key="2">
    <source>
        <dbReference type="SAM" id="SignalP"/>
    </source>
</evidence>
<comment type="similarity">
    <text evidence="1">Belongs to the UPF0311 family.</text>
</comment>
<dbReference type="PANTHER" id="PTHR37315">
    <property type="entry name" value="UPF0311 PROTEIN BLR7842"/>
    <property type="match status" value="1"/>
</dbReference>
<dbReference type="PANTHER" id="PTHR37315:SF1">
    <property type="entry name" value="UPF0311 PROTEIN BLR7842"/>
    <property type="match status" value="1"/>
</dbReference>
<accession>A0A7W6FN53</accession>
<organism evidence="3 4">
    <name type="scientific">Sphingobium jiangsuense</name>
    <dbReference type="NCBI Taxonomy" id="870476"/>
    <lineage>
        <taxon>Bacteria</taxon>
        <taxon>Pseudomonadati</taxon>
        <taxon>Pseudomonadota</taxon>
        <taxon>Alphaproteobacteria</taxon>
        <taxon>Sphingomonadales</taxon>
        <taxon>Sphingomonadaceae</taxon>
        <taxon>Sphingobium</taxon>
    </lineage>
</organism>
<evidence type="ECO:0000313" key="3">
    <source>
        <dbReference type="EMBL" id="MBB3924433.1"/>
    </source>
</evidence>
<dbReference type="EMBL" id="JACIDT010000001">
    <property type="protein sequence ID" value="MBB3924433.1"/>
    <property type="molecule type" value="Genomic_DNA"/>
</dbReference>
<reference evidence="3 4" key="1">
    <citation type="submission" date="2020-08" db="EMBL/GenBank/DDBJ databases">
        <title>Genomic Encyclopedia of Type Strains, Phase IV (KMG-IV): sequencing the most valuable type-strain genomes for metagenomic binning, comparative biology and taxonomic classification.</title>
        <authorList>
            <person name="Goeker M."/>
        </authorList>
    </citation>
    <scope>NUCLEOTIDE SEQUENCE [LARGE SCALE GENOMIC DNA]</scope>
    <source>
        <strain evidence="3 4">DSM 26189</strain>
    </source>
</reference>
<keyword evidence="2" id="KW-0732">Signal</keyword>
<keyword evidence="4" id="KW-1185">Reference proteome</keyword>
<protein>
    <recommendedName>
        <fullName evidence="1">UPF0311 protein GGR43_000127</fullName>
    </recommendedName>
</protein>
<evidence type="ECO:0000313" key="4">
    <source>
        <dbReference type="Proteomes" id="UP000571950"/>
    </source>
</evidence>
<dbReference type="Gene3D" id="2.40.160.20">
    <property type="match status" value="1"/>
</dbReference>
<dbReference type="AlphaFoldDB" id="A0A7W6FN53"/>
<gene>
    <name evidence="3" type="ORF">GGR43_000127</name>
</gene>
<feature type="chain" id="PRO_5031264070" description="UPF0311 protein GGR43_000127" evidence="2">
    <location>
        <begin position="25"/>
        <end position="180"/>
    </location>
</feature>
<evidence type="ECO:0000256" key="1">
    <source>
        <dbReference type="HAMAP-Rule" id="MF_00775"/>
    </source>
</evidence>
<dbReference type="PROSITE" id="PS51257">
    <property type="entry name" value="PROKAR_LIPOPROTEIN"/>
    <property type="match status" value="1"/>
</dbReference>
<feature type="signal peptide" evidence="2">
    <location>
        <begin position="1"/>
        <end position="24"/>
    </location>
</feature>
<dbReference type="InterPro" id="IPR020915">
    <property type="entry name" value="UPF0311"/>
</dbReference>
<comment type="caution">
    <text evidence="3">The sequence shown here is derived from an EMBL/GenBank/DDBJ whole genome shotgun (WGS) entry which is preliminary data.</text>
</comment>
<dbReference type="Pfam" id="PF11578">
    <property type="entry name" value="DUF3237"/>
    <property type="match status" value="1"/>
</dbReference>
<dbReference type="RefSeq" id="WP_188070014.1">
    <property type="nucleotide sequence ID" value="NZ_BSPS01000095.1"/>
</dbReference>
<proteinExistence type="inferred from homology"/>
<dbReference type="Proteomes" id="UP000571950">
    <property type="component" value="Unassembled WGS sequence"/>
</dbReference>
<name>A0A7W6FN53_9SPHN</name>